<keyword evidence="1" id="KW-0227">DNA damage</keyword>
<dbReference type="GeneID" id="30157962"/>
<feature type="domain" description="AAA+ ATPase" evidence="3">
    <location>
        <begin position="45"/>
        <end position="200"/>
    </location>
</feature>
<gene>
    <name evidence="4" type="ORF">L202_06653</name>
</gene>
<reference evidence="4 5" key="1">
    <citation type="submission" date="2016-06" db="EMBL/GenBank/DDBJ databases">
        <title>Evolution of pathogenesis and genome organization in the Tremellales.</title>
        <authorList>
            <person name="Cuomo C."/>
            <person name="Litvintseva A."/>
            <person name="Heitman J."/>
            <person name="Chen Y."/>
            <person name="Sun S."/>
            <person name="Springer D."/>
            <person name="Dromer F."/>
            <person name="Young S."/>
            <person name="Zeng Q."/>
            <person name="Chapman S."/>
            <person name="Gujja S."/>
            <person name="Saif S."/>
            <person name="Birren B."/>
        </authorList>
    </citation>
    <scope>NUCLEOTIDE SEQUENCE [LARGE SCALE GENOMIC DNA]</scope>
    <source>
        <strain evidence="4 5">CBS 6039</strain>
    </source>
</reference>
<keyword evidence="1" id="KW-0547">Nucleotide-binding</keyword>
<dbReference type="PANTHER" id="PTHR47642">
    <property type="entry name" value="ATP-DEPENDENT DNA HELICASE"/>
    <property type="match status" value="1"/>
</dbReference>
<keyword evidence="5" id="KW-1185">Reference proteome</keyword>
<dbReference type="InterPro" id="IPR003593">
    <property type="entry name" value="AAA+_ATPase"/>
</dbReference>
<dbReference type="InterPro" id="IPR027417">
    <property type="entry name" value="P-loop_NTPase"/>
</dbReference>
<keyword evidence="1" id="KW-0233">DNA recombination</keyword>
<comment type="catalytic activity">
    <reaction evidence="1">
        <text>ATP + H2O = ADP + phosphate + H(+)</text>
        <dbReference type="Rhea" id="RHEA:13065"/>
        <dbReference type="ChEBI" id="CHEBI:15377"/>
        <dbReference type="ChEBI" id="CHEBI:15378"/>
        <dbReference type="ChEBI" id="CHEBI:30616"/>
        <dbReference type="ChEBI" id="CHEBI:43474"/>
        <dbReference type="ChEBI" id="CHEBI:456216"/>
        <dbReference type="EC" id="5.6.2.3"/>
    </reaction>
</comment>
<comment type="cofactor">
    <cofactor evidence="1">
        <name>Mg(2+)</name>
        <dbReference type="ChEBI" id="CHEBI:18420"/>
    </cofactor>
</comment>
<keyword evidence="1" id="KW-0347">Helicase</keyword>
<dbReference type="GO" id="GO:0005524">
    <property type="term" value="F:ATP binding"/>
    <property type="evidence" value="ECO:0007669"/>
    <property type="project" value="UniProtKB-KW"/>
</dbReference>
<dbReference type="SUPFAM" id="SSF52540">
    <property type="entry name" value="P-loop containing nucleoside triphosphate hydrolases"/>
    <property type="match status" value="2"/>
</dbReference>
<dbReference type="AlphaFoldDB" id="A0A1E3HGR0"/>
<comment type="caution">
    <text evidence="4">The sequence shown here is derived from an EMBL/GenBank/DDBJ whole genome shotgun (WGS) entry which is preliminary data.</text>
</comment>
<dbReference type="GO" id="GO:0006281">
    <property type="term" value="P:DNA repair"/>
    <property type="evidence" value="ECO:0007669"/>
    <property type="project" value="UniProtKB-KW"/>
</dbReference>
<sequence length="505" mass="56344">MCAPTGTKRPRQSTMEGFAKKRPNTTDHAVLQGEQLDVLRAVIDNKQNVFFSGKAGTGKSLTLRQIITSLKSIYKKENEIAITAPTGLAAINIGGDTIHTWGGIGYGLGTAEELVKGLNGIQRKRWRGCKVLILDEISMVEARLLDKLGEMAKALRKSDVLWGGIQLVFSGDFFQLPPVPRDRSDKPPFAFSSETWKLIDQQIELKTVYRQRDLGLKKILDDVRYANLSKATINLLTMIDRPPRTAPSAPSTEPALAPVLTSTREEADRENTSRLNKLPGNVMVYDAVDTINRPWDASIFRGVLAPKRLVVKAEAQVMLVKKIGDDLVNGTMGRILGFDYPQTFRAVSGQWVRDEEDESIEDEQERKKEMVGRRVKKEKLVAEGEAQQYPVVRFVYGAKEGTVDVLVKPDRIEMEDAKGGLKGVRKQVPLMLSWAMSIHKAQGMTLHSVIVDVSRCFAPGHVYVALSRATSILRLQVKGFNKEKVKVDPRVMAWARTWMDIPPQV</sequence>
<dbReference type="InterPro" id="IPR051055">
    <property type="entry name" value="PIF1_helicase"/>
</dbReference>
<name>A0A1E3HGR0_9TREE</name>
<evidence type="ECO:0000313" key="5">
    <source>
        <dbReference type="Proteomes" id="UP000094065"/>
    </source>
</evidence>
<keyword evidence="1" id="KW-0067">ATP-binding</keyword>
<dbReference type="Proteomes" id="UP000094065">
    <property type="component" value="Unassembled WGS sequence"/>
</dbReference>
<dbReference type="GO" id="GO:0006310">
    <property type="term" value="P:DNA recombination"/>
    <property type="evidence" value="ECO:0007669"/>
    <property type="project" value="UniProtKB-KW"/>
</dbReference>
<dbReference type="Pfam" id="PF05970">
    <property type="entry name" value="PIF1"/>
    <property type="match status" value="1"/>
</dbReference>
<organism evidence="4 5">
    <name type="scientific">Cryptococcus amylolentus CBS 6039</name>
    <dbReference type="NCBI Taxonomy" id="1295533"/>
    <lineage>
        <taxon>Eukaryota</taxon>
        <taxon>Fungi</taxon>
        <taxon>Dikarya</taxon>
        <taxon>Basidiomycota</taxon>
        <taxon>Agaricomycotina</taxon>
        <taxon>Tremellomycetes</taxon>
        <taxon>Tremellales</taxon>
        <taxon>Cryptococcaceae</taxon>
        <taxon>Cryptococcus</taxon>
    </lineage>
</organism>
<dbReference type="EMBL" id="AWGJ01000010">
    <property type="protein sequence ID" value="ODN75527.1"/>
    <property type="molecule type" value="Genomic_DNA"/>
</dbReference>
<evidence type="ECO:0000256" key="2">
    <source>
        <dbReference type="SAM" id="MobiDB-lite"/>
    </source>
</evidence>
<evidence type="ECO:0000313" key="4">
    <source>
        <dbReference type="EMBL" id="ODN75527.1"/>
    </source>
</evidence>
<accession>A0A1E3HGR0</accession>
<dbReference type="SMART" id="SM00382">
    <property type="entry name" value="AAA"/>
    <property type="match status" value="1"/>
</dbReference>
<dbReference type="EC" id="5.6.2.3" evidence="1"/>
<keyword evidence="1" id="KW-0234">DNA repair</keyword>
<dbReference type="InterPro" id="IPR010285">
    <property type="entry name" value="DNA_helicase_pif1-like_DEAD"/>
</dbReference>
<dbReference type="GO" id="GO:0016887">
    <property type="term" value="F:ATP hydrolysis activity"/>
    <property type="evidence" value="ECO:0007669"/>
    <property type="project" value="RHEA"/>
</dbReference>
<dbReference type="RefSeq" id="XP_018991177.1">
    <property type="nucleotide sequence ID" value="XM_019141202.1"/>
</dbReference>
<dbReference type="GO" id="GO:0000723">
    <property type="term" value="P:telomere maintenance"/>
    <property type="evidence" value="ECO:0007669"/>
    <property type="project" value="InterPro"/>
</dbReference>
<keyword evidence="1" id="KW-0378">Hydrolase</keyword>
<evidence type="ECO:0000256" key="1">
    <source>
        <dbReference type="RuleBase" id="RU363044"/>
    </source>
</evidence>
<dbReference type="Gene3D" id="3.40.50.300">
    <property type="entry name" value="P-loop containing nucleotide triphosphate hydrolases"/>
    <property type="match status" value="2"/>
</dbReference>
<protein>
    <recommendedName>
        <fullName evidence="1">ATP-dependent DNA helicase</fullName>
        <ecNumber evidence="1">5.6.2.3</ecNumber>
    </recommendedName>
</protein>
<evidence type="ECO:0000259" key="3">
    <source>
        <dbReference type="SMART" id="SM00382"/>
    </source>
</evidence>
<dbReference type="CDD" id="cd18809">
    <property type="entry name" value="SF1_C_RecD"/>
    <property type="match status" value="1"/>
</dbReference>
<dbReference type="PANTHER" id="PTHR47642:SF5">
    <property type="entry name" value="ATP-DEPENDENT DNA HELICASE"/>
    <property type="match status" value="1"/>
</dbReference>
<dbReference type="CDD" id="cd18037">
    <property type="entry name" value="DEXSc_Pif1_like"/>
    <property type="match status" value="1"/>
</dbReference>
<dbReference type="GO" id="GO:0043139">
    <property type="term" value="F:5'-3' DNA helicase activity"/>
    <property type="evidence" value="ECO:0007669"/>
    <property type="project" value="UniProtKB-EC"/>
</dbReference>
<dbReference type="OrthoDB" id="432234at2759"/>
<feature type="compositionally biased region" description="Basic and acidic residues" evidence="2">
    <location>
        <begin position="263"/>
        <end position="272"/>
    </location>
</feature>
<proteinExistence type="inferred from homology"/>
<dbReference type="STRING" id="1295533.A0A1E3HGR0"/>
<feature type="region of interest" description="Disordered" evidence="2">
    <location>
        <begin position="244"/>
        <end position="272"/>
    </location>
</feature>
<comment type="similarity">
    <text evidence="1">Belongs to the helicase family.</text>
</comment>